<dbReference type="InterPro" id="IPR013332">
    <property type="entry name" value="KPR_N"/>
</dbReference>
<evidence type="ECO:0000256" key="4">
    <source>
        <dbReference type="ARBA" id="ARBA00023002"/>
    </source>
</evidence>
<dbReference type="GO" id="GO:0050661">
    <property type="term" value="F:NADP binding"/>
    <property type="evidence" value="ECO:0007669"/>
    <property type="project" value="TreeGrafter"/>
</dbReference>
<gene>
    <name evidence="9" type="ORF">C8A03DRAFT_20012</name>
</gene>
<dbReference type="GO" id="GO:0015940">
    <property type="term" value="P:pantothenate biosynthetic process"/>
    <property type="evidence" value="ECO:0007669"/>
    <property type="project" value="InterPro"/>
</dbReference>
<dbReference type="GO" id="GO:0008677">
    <property type="term" value="F:2-dehydropantoate 2-reductase activity"/>
    <property type="evidence" value="ECO:0007669"/>
    <property type="project" value="UniProtKB-EC"/>
</dbReference>
<comment type="caution">
    <text evidence="9">The sequence shown here is derived from an EMBL/GenBank/DDBJ whole genome shotgun (WGS) entry which is preliminary data.</text>
</comment>
<dbReference type="InterPro" id="IPR013328">
    <property type="entry name" value="6PGD_dom2"/>
</dbReference>
<comment type="function">
    <text evidence="6">Catalyzes the NADPH-dependent reduction of ketopantoate into pantoic acid.</text>
</comment>
<keyword evidence="3 6" id="KW-0521">NADP</keyword>
<dbReference type="EC" id="1.1.1.169" evidence="2 6"/>
<dbReference type="PANTHER" id="PTHR43765">
    <property type="entry name" value="2-DEHYDROPANTOATE 2-REDUCTASE-RELATED"/>
    <property type="match status" value="1"/>
</dbReference>
<dbReference type="Pfam" id="PF02558">
    <property type="entry name" value="ApbA"/>
    <property type="match status" value="1"/>
</dbReference>
<dbReference type="PANTHER" id="PTHR43765:SF2">
    <property type="entry name" value="2-DEHYDROPANTOATE 2-REDUCTASE"/>
    <property type="match status" value="1"/>
</dbReference>
<keyword evidence="10" id="KW-1185">Reference proteome</keyword>
<keyword evidence="4 6" id="KW-0560">Oxidoreductase</keyword>
<dbReference type="InterPro" id="IPR008927">
    <property type="entry name" value="6-PGluconate_DH-like_C_sf"/>
</dbReference>
<feature type="domain" description="Ketopantoate reductase C-terminal" evidence="8">
    <location>
        <begin position="211"/>
        <end position="341"/>
    </location>
</feature>
<dbReference type="GO" id="GO:0005739">
    <property type="term" value="C:mitochondrion"/>
    <property type="evidence" value="ECO:0007669"/>
    <property type="project" value="TreeGrafter"/>
</dbReference>
<proteinExistence type="inferred from homology"/>
<evidence type="ECO:0000256" key="1">
    <source>
        <dbReference type="ARBA" id="ARBA00007870"/>
    </source>
</evidence>
<dbReference type="InterPro" id="IPR003710">
    <property type="entry name" value="ApbA"/>
</dbReference>
<comment type="similarity">
    <text evidence="1 6">Belongs to the ketopantoate reductase family.</text>
</comment>
<dbReference type="Pfam" id="PF08546">
    <property type="entry name" value="ApbA_C"/>
    <property type="match status" value="1"/>
</dbReference>
<dbReference type="Proteomes" id="UP001303760">
    <property type="component" value="Unassembled WGS sequence"/>
</dbReference>
<protein>
    <recommendedName>
        <fullName evidence="2 6">2-dehydropantoate 2-reductase</fullName>
        <ecNumber evidence="2 6">1.1.1.169</ecNumber>
    </recommendedName>
    <alternativeName>
        <fullName evidence="5 6">Ketopantoate reductase</fullName>
    </alternativeName>
</protein>
<evidence type="ECO:0000313" key="9">
    <source>
        <dbReference type="EMBL" id="KAK4232763.1"/>
    </source>
</evidence>
<evidence type="ECO:0000256" key="3">
    <source>
        <dbReference type="ARBA" id="ARBA00022857"/>
    </source>
</evidence>
<comment type="catalytic activity">
    <reaction evidence="6">
        <text>(R)-pantoate + NADP(+) = 2-dehydropantoate + NADPH + H(+)</text>
        <dbReference type="Rhea" id="RHEA:16233"/>
        <dbReference type="ChEBI" id="CHEBI:11561"/>
        <dbReference type="ChEBI" id="CHEBI:15378"/>
        <dbReference type="ChEBI" id="CHEBI:15980"/>
        <dbReference type="ChEBI" id="CHEBI:57783"/>
        <dbReference type="ChEBI" id="CHEBI:58349"/>
        <dbReference type="EC" id="1.1.1.169"/>
    </reaction>
</comment>
<sequence length="346" mass="39012">MHIHILGVGNLGRYIAYSLVRGADRPKVTLLFHKKELHREWKKSEGTIQMIQCQMLARPGFENKPLNHFKVEDIPYPGPRAPPIKHLIVTTKAPATAGAVHSIKGRLSKDSQILFVHNGLGAIDEVTDKVFPDPKTRPYYWAGVCEAGIYGHGPFQVVKAGEGPLVFGHSGARSCEVPDDRDNSFDLDFLHTLLATHPLDARLERPERLVYKQLRKLVVNSVINPLTAMYRCKNGEAFTRKEGQQLRDALVEEAGAVVRALLATRDDVAVKADFWGDGLRNYVEQIAYLTRENKSSMLQDIEAGRKTEIDYINGYLVRQAKRLRLPCEHHERIVQQIKELEANDAL</sequence>
<dbReference type="EMBL" id="MU860913">
    <property type="protein sequence ID" value="KAK4232763.1"/>
    <property type="molecule type" value="Genomic_DNA"/>
</dbReference>
<evidence type="ECO:0000259" key="8">
    <source>
        <dbReference type="Pfam" id="PF08546"/>
    </source>
</evidence>
<organism evidence="9 10">
    <name type="scientific">Achaetomium macrosporum</name>
    <dbReference type="NCBI Taxonomy" id="79813"/>
    <lineage>
        <taxon>Eukaryota</taxon>
        <taxon>Fungi</taxon>
        <taxon>Dikarya</taxon>
        <taxon>Ascomycota</taxon>
        <taxon>Pezizomycotina</taxon>
        <taxon>Sordariomycetes</taxon>
        <taxon>Sordariomycetidae</taxon>
        <taxon>Sordariales</taxon>
        <taxon>Chaetomiaceae</taxon>
        <taxon>Achaetomium</taxon>
    </lineage>
</organism>
<dbReference type="AlphaFoldDB" id="A0AAN7C1E1"/>
<evidence type="ECO:0000313" key="10">
    <source>
        <dbReference type="Proteomes" id="UP001303760"/>
    </source>
</evidence>
<evidence type="ECO:0000256" key="5">
    <source>
        <dbReference type="ARBA" id="ARBA00032024"/>
    </source>
</evidence>
<name>A0AAN7C1E1_9PEZI</name>
<accession>A0AAN7C1E1</accession>
<dbReference type="SUPFAM" id="SSF48179">
    <property type="entry name" value="6-phosphogluconate dehydrogenase C-terminal domain-like"/>
    <property type="match status" value="1"/>
</dbReference>
<dbReference type="SUPFAM" id="SSF51735">
    <property type="entry name" value="NAD(P)-binding Rossmann-fold domains"/>
    <property type="match status" value="1"/>
</dbReference>
<evidence type="ECO:0000259" key="7">
    <source>
        <dbReference type="Pfam" id="PF02558"/>
    </source>
</evidence>
<dbReference type="InterPro" id="IPR036291">
    <property type="entry name" value="NAD(P)-bd_dom_sf"/>
</dbReference>
<dbReference type="NCBIfam" id="TIGR00745">
    <property type="entry name" value="apbA_panE"/>
    <property type="match status" value="1"/>
</dbReference>
<reference evidence="9" key="2">
    <citation type="submission" date="2023-05" db="EMBL/GenBank/DDBJ databases">
        <authorList>
            <consortium name="Lawrence Berkeley National Laboratory"/>
            <person name="Steindorff A."/>
            <person name="Hensen N."/>
            <person name="Bonometti L."/>
            <person name="Westerberg I."/>
            <person name="Brannstrom I.O."/>
            <person name="Guillou S."/>
            <person name="Cros-Aarteil S."/>
            <person name="Calhoun S."/>
            <person name="Haridas S."/>
            <person name="Kuo A."/>
            <person name="Mondo S."/>
            <person name="Pangilinan J."/>
            <person name="Riley R."/>
            <person name="Labutti K."/>
            <person name="Andreopoulos B."/>
            <person name="Lipzen A."/>
            <person name="Chen C."/>
            <person name="Yanf M."/>
            <person name="Daum C."/>
            <person name="Ng V."/>
            <person name="Clum A."/>
            <person name="Ohm R."/>
            <person name="Martin F."/>
            <person name="Silar P."/>
            <person name="Natvig D."/>
            <person name="Lalanne C."/>
            <person name="Gautier V."/>
            <person name="Ament-Velasquez S.L."/>
            <person name="Kruys A."/>
            <person name="Hutchinson M.I."/>
            <person name="Powell A.J."/>
            <person name="Barry K."/>
            <person name="Miller A.N."/>
            <person name="Grigoriev I.V."/>
            <person name="Debuchy R."/>
            <person name="Gladieux P."/>
            <person name="Thoren M.H."/>
            <person name="Johannesson H."/>
        </authorList>
    </citation>
    <scope>NUCLEOTIDE SEQUENCE</scope>
    <source>
        <strain evidence="9">CBS 532.94</strain>
    </source>
</reference>
<evidence type="ECO:0000256" key="6">
    <source>
        <dbReference type="RuleBase" id="RU362068"/>
    </source>
</evidence>
<dbReference type="Gene3D" id="1.10.1040.10">
    <property type="entry name" value="N-(1-d-carboxylethyl)-l-norvaline Dehydrogenase, domain 2"/>
    <property type="match status" value="1"/>
</dbReference>
<dbReference type="InterPro" id="IPR013752">
    <property type="entry name" value="KPA_reductase"/>
</dbReference>
<dbReference type="Gene3D" id="3.40.50.720">
    <property type="entry name" value="NAD(P)-binding Rossmann-like Domain"/>
    <property type="match status" value="1"/>
</dbReference>
<reference evidence="9" key="1">
    <citation type="journal article" date="2023" name="Mol. Phylogenet. Evol.">
        <title>Genome-scale phylogeny and comparative genomics of the fungal order Sordariales.</title>
        <authorList>
            <person name="Hensen N."/>
            <person name="Bonometti L."/>
            <person name="Westerberg I."/>
            <person name="Brannstrom I.O."/>
            <person name="Guillou S."/>
            <person name="Cros-Aarteil S."/>
            <person name="Calhoun S."/>
            <person name="Haridas S."/>
            <person name="Kuo A."/>
            <person name="Mondo S."/>
            <person name="Pangilinan J."/>
            <person name="Riley R."/>
            <person name="LaButti K."/>
            <person name="Andreopoulos B."/>
            <person name="Lipzen A."/>
            <person name="Chen C."/>
            <person name="Yan M."/>
            <person name="Daum C."/>
            <person name="Ng V."/>
            <person name="Clum A."/>
            <person name="Steindorff A."/>
            <person name="Ohm R.A."/>
            <person name="Martin F."/>
            <person name="Silar P."/>
            <person name="Natvig D.O."/>
            <person name="Lalanne C."/>
            <person name="Gautier V."/>
            <person name="Ament-Velasquez S.L."/>
            <person name="Kruys A."/>
            <person name="Hutchinson M.I."/>
            <person name="Powell A.J."/>
            <person name="Barry K."/>
            <person name="Miller A.N."/>
            <person name="Grigoriev I.V."/>
            <person name="Debuchy R."/>
            <person name="Gladieux P."/>
            <person name="Hiltunen Thoren M."/>
            <person name="Johannesson H."/>
        </authorList>
    </citation>
    <scope>NUCLEOTIDE SEQUENCE</scope>
    <source>
        <strain evidence="9">CBS 532.94</strain>
    </source>
</reference>
<evidence type="ECO:0000256" key="2">
    <source>
        <dbReference type="ARBA" id="ARBA00013014"/>
    </source>
</evidence>
<dbReference type="InterPro" id="IPR050838">
    <property type="entry name" value="Ketopantoate_reductase"/>
</dbReference>
<feature type="domain" description="Ketopantoate reductase N-terminal" evidence="7">
    <location>
        <begin position="3"/>
        <end position="169"/>
    </location>
</feature>